<dbReference type="EMBL" id="CP144746">
    <property type="protein sequence ID" value="WVZ55583.1"/>
    <property type="molecule type" value="Genomic_DNA"/>
</dbReference>
<reference evidence="1 2" key="1">
    <citation type="submission" date="2024-02" db="EMBL/GenBank/DDBJ databases">
        <title>High-quality chromosome-scale genome assembly of Pensacola bahiagrass (Paspalum notatum Flugge var. saurae).</title>
        <authorList>
            <person name="Vega J.M."/>
            <person name="Podio M."/>
            <person name="Orjuela J."/>
            <person name="Siena L.A."/>
            <person name="Pessino S.C."/>
            <person name="Combes M.C."/>
            <person name="Mariac C."/>
            <person name="Albertini E."/>
            <person name="Pupilli F."/>
            <person name="Ortiz J.P.A."/>
            <person name="Leblanc O."/>
        </authorList>
    </citation>
    <scope>NUCLEOTIDE SEQUENCE [LARGE SCALE GENOMIC DNA]</scope>
    <source>
        <strain evidence="1">R1</strain>
        <tissue evidence="1">Leaf</tissue>
    </source>
</reference>
<dbReference type="PANTHER" id="PTHR47481">
    <property type="match status" value="1"/>
</dbReference>
<organism evidence="1 2">
    <name type="scientific">Paspalum notatum var. saurae</name>
    <dbReference type="NCBI Taxonomy" id="547442"/>
    <lineage>
        <taxon>Eukaryota</taxon>
        <taxon>Viridiplantae</taxon>
        <taxon>Streptophyta</taxon>
        <taxon>Embryophyta</taxon>
        <taxon>Tracheophyta</taxon>
        <taxon>Spermatophyta</taxon>
        <taxon>Magnoliopsida</taxon>
        <taxon>Liliopsida</taxon>
        <taxon>Poales</taxon>
        <taxon>Poaceae</taxon>
        <taxon>PACMAD clade</taxon>
        <taxon>Panicoideae</taxon>
        <taxon>Andropogonodae</taxon>
        <taxon>Paspaleae</taxon>
        <taxon>Paspalinae</taxon>
        <taxon>Paspalum</taxon>
    </lineage>
</organism>
<keyword evidence="2" id="KW-1185">Reference proteome</keyword>
<dbReference type="AlphaFoldDB" id="A0AAQ3SG13"/>
<gene>
    <name evidence="1" type="ORF">U9M48_006224</name>
</gene>
<dbReference type="Proteomes" id="UP001341281">
    <property type="component" value="Chromosome 02"/>
</dbReference>
<evidence type="ECO:0000313" key="1">
    <source>
        <dbReference type="EMBL" id="WVZ55583.1"/>
    </source>
</evidence>
<dbReference type="PANTHER" id="PTHR47481:SF31">
    <property type="entry name" value="OS01G0873500 PROTEIN"/>
    <property type="match status" value="1"/>
</dbReference>
<name>A0AAQ3SG13_PASNO</name>
<sequence length="75" mass="8333">MQVVSLQTPTKVWKAIEESFSSLTRTRSVNTRLALTTTQKGSSMIPEYYAKMKALADEIASTGRALEDDEFIAMS</sequence>
<evidence type="ECO:0000313" key="2">
    <source>
        <dbReference type="Proteomes" id="UP001341281"/>
    </source>
</evidence>
<accession>A0AAQ3SG13</accession>
<proteinExistence type="predicted"/>
<protein>
    <submittedName>
        <fullName evidence="1">Uncharacterized protein</fullName>
    </submittedName>
</protein>